<gene>
    <name evidence="3" type="ORF">C2845_PM07G38770</name>
</gene>
<dbReference type="AlphaFoldDB" id="A0A3L6SPB8"/>
<reference evidence="4" key="1">
    <citation type="journal article" date="2019" name="Nat. Commun.">
        <title>The genome of broomcorn millet.</title>
        <authorList>
            <person name="Zou C."/>
            <person name="Miki D."/>
            <person name="Li D."/>
            <person name="Tang Q."/>
            <person name="Xiao L."/>
            <person name="Rajput S."/>
            <person name="Deng P."/>
            <person name="Jia W."/>
            <person name="Huang R."/>
            <person name="Zhang M."/>
            <person name="Sun Y."/>
            <person name="Hu J."/>
            <person name="Fu X."/>
            <person name="Schnable P.S."/>
            <person name="Li F."/>
            <person name="Zhang H."/>
            <person name="Feng B."/>
            <person name="Zhu X."/>
            <person name="Liu R."/>
            <person name="Schnable J.C."/>
            <person name="Zhu J.-K."/>
            <person name="Zhang H."/>
        </authorList>
    </citation>
    <scope>NUCLEOTIDE SEQUENCE [LARGE SCALE GENOMIC DNA]</scope>
</reference>
<dbReference type="Proteomes" id="UP000275267">
    <property type="component" value="Unassembled WGS sequence"/>
</dbReference>
<feature type="compositionally biased region" description="Polar residues" evidence="1">
    <location>
        <begin position="1"/>
        <end position="14"/>
    </location>
</feature>
<evidence type="ECO:0000256" key="1">
    <source>
        <dbReference type="SAM" id="MobiDB-lite"/>
    </source>
</evidence>
<dbReference type="PANTHER" id="PTHR33086:SF58">
    <property type="entry name" value="DUF1618 DOMAIN-CONTAINING PROTEIN"/>
    <property type="match status" value="1"/>
</dbReference>
<organism evidence="3 4">
    <name type="scientific">Panicum miliaceum</name>
    <name type="common">Proso millet</name>
    <name type="synonym">Broomcorn millet</name>
    <dbReference type="NCBI Taxonomy" id="4540"/>
    <lineage>
        <taxon>Eukaryota</taxon>
        <taxon>Viridiplantae</taxon>
        <taxon>Streptophyta</taxon>
        <taxon>Embryophyta</taxon>
        <taxon>Tracheophyta</taxon>
        <taxon>Spermatophyta</taxon>
        <taxon>Magnoliopsida</taxon>
        <taxon>Liliopsida</taxon>
        <taxon>Poales</taxon>
        <taxon>Poaceae</taxon>
        <taxon>PACMAD clade</taxon>
        <taxon>Panicoideae</taxon>
        <taxon>Panicodae</taxon>
        <taxon>Paniceae</taxon>
        <taxon>Panicinae</taxon>
        <taxon>Panicum</taxon>
        <taxon>Panicum sect. Panicum</taxon>
    </lineage>
</organism>
<sequence length="476" mass="53115">MSSAPREAANSSRVCKQPEEPSSDEEPQRRGWVALATLTGGPHRAGDQRHRSILPGRDLLLDLHDPPRASTLVLRDNLTSFLPTILVADSSSGRLLVKSAWGSARVNRPEYFLCDARARTAMRLPAVPSAELGGPNACPLGGLDLCPRRSIGLIADPDRTGHFMIAQLHPAPTTRHEFILFYSTATRRWATKQLASAPEHKRWGGHGVLVHEGLLWWVDVAYGMLVCNVFDDAPDLYRVPLPDGCALQGVEADRNDFQAWQRTRELLDQRRFIRPSEGRLRYVEIRGFNYDTAATAAEPPNDPTLWMWTLVDLLGPNPDTWELEYEVPFAEIWAHDSYVAAGLPPYKVPNLALVDPDNHGIVYFFQGTRLFGLDVRARRVVACDECVIGDGHQMQEGYLSSRFVEAWVPPEPDRTPQVLRYNEEKDRRVTGYVEDWLSQTEWTSQADEGSSSGEPIQGMAPPSEASPDAGHQADEP</sequence>
<comment type="caution">
    <text evidence="3">The sequence shown here is derived from an EMBL/GenBank/DDBJ whole genome shotgun (WGS) entry which is preliminary data.</text>
</comment>
<keyword evidence="4" id="KW-1185">Reference proteome</keyword>
<feature type="compositionally biased region" description="Polar residues" evidence="1">
    <location>
        <begin position="439"/>
        <end position="454"/>
    </location>
</feature>
<feature type="domain" description="DUF1618" evidence="2">
    <location>
        <begin position="217"/>
        <end position="363"/>
    </location>
</feature>
<evidence type="ECO:0000313" key="3">
    <source>
        <dbReference type="EMBL" id="RLN23604.1"/>
    </source>
</evidence>
<evidence type="ECO:0000259" key="2">
    <source>
        <dbReference type="Pfam" id="PF07762"/>
    </source>
</evidence>
<dbReference type="InterPro" id="IPR011676">
    <property type="entry name" value="DUF1618"/>
</dbReference>
<accession>A0A3L6SPB8</accession>
<dbReference type="Pfam" id="PF07762">
    <property type="entry name" value="DUF1618"/>
    <property type="match status" value="1"/>
</dbReference>
<evidence type="ECO:0000313" key="4">
    <source>
        <dbReference type="Proteomes" id="UP000275267"/>
    </source>
</evidence>
<dbReference type="EMBL" id="PQIB02000004">
    <property type="protein sequence ID" value="RLN23604.1"/>
    <property type="molecule type" value="Genomic_DNA"/>
</dbReference>
<dbReference type="PANTHER" id="PTHR33086">
    <property type="entry name" value="OS05G0468200 PROTEIN-RELATED"/>
    <property type="match status" value="1"/>
</dbReference>
<name>A0A3L6SPB8_PANMI</name>
<feature type="region of interest" description="Disordered" evidence="1">
    <location>
        <begin position="1"/>
        <end position="30"/>
    </location>
</feature>
<feature type="region of interest" description="Disordered" evidence="1">
    <location>
        <begin position="439"/>
        <end position="476"/>
    </location>
</feature>
<protein>
    <recommendedName>
        <fullName evidence="2">DUF1618 domain-containing protein</fullName>
    </recommendedName>
</protein>
<dbReference type="OrthoDB" id="667586at2759"/>
<proteinExistence type="predicted"/>